<gene>
    <name evidence="2" type="ORF">HU200_035309</name>
</gene>
<dbReference type="Pfam" id="PF00646">
    <property type="entry name" value="F-box"/>
    <property type="match status" value="1"/>
</dbReference>
<name>A0A835BHV2_9POAL</name>
<dbReference type="EMBL" id="JACEFO010001866">
    <property type="protein sequence ID" value="KAF8697821.1"/>
    <property type="molecule type" value="Genomic_DNA"/>
</dbReference>
<dbReference type="InterPro" id="IPR001810">
    <property type="entry name" value="F-box_dom"/>
</dbReference>
<reference evidence="2" key="1">
    <citation type="submission" date="2020-07" db="EMBL/GenBank/DDBJ databases">
        <title>Genome sequence and genetic diversity analysis of an under-domesticated orphan crop, white fonio (Digitaria exilis).</title>
        <authorList>
            <person name="Bennetzen J.L."/>
            <person name="Chen S."/>
            <person name="Ma X."/>
            <person name="Wang X."/>
            <person name="Yssel A.E.J."/>
            <person name="Chaluvadi S.R."/>
            <person name="Johnson M."/>
            <person name="Gangashetty P."/>
            <person name="Hamidou F."/>
            <person name="Sanogo M.D."/>
            <person name="Zwaenepoel A."/>
            <person name="Wallace J."/>
            <person name="Van De Peer Y."/>
            <person name="Van Deynze A."/>
        </authorList>
    </citation>
    <scope>NUCLEOTIDE SEQUENCE</scope>
    <source>
        <tissue evidence="2">Leaves</tissue>
    </source>
</reference>
<proteinExistence type="predicted"/>
<protein>
    <recommendedName>
        <fullName evidence="1">F-box domain-containing protein</fullName>
    </recommendedName>
</protein>
<evidence type="ECO:0000313" key="2">
    <source>
        <dbReference type="EMBL" id="KAF8697821.1"/>
    </source>
</evidence>
<dbReference type="InterPro" id="IPR036047">
    <property type="entry name" value="F-box-like_dom_sf"/>
</dbReference>
<dbReference type="PANTHER" id="PTHR32133">
    <property type="entry name" value="OS07G0120400 PROTEIN"/>
    <property type="match status" value="1"/>
</dbReference>
<dbReference type="Proteomes" id="UP000636709">
    <property type="component" value="Unassembled WGS sequence"/>
</dbReference>
<dbReference type="OrthoDB" id="673198at2759"/>
<organism evidence="2 3">
    <name type="scientific">Digitaria exilis</name>
    <dbReference type="NCBI Taxonomy" id="1010633"/>
    <lineage>
        <taxon>Eukaryota</taxon>
        <taxon>Viridiplantae</taxon>
        <taxon>Streptophyta</taxon>
        <taxon>Embryophyta</taxon>
        <taxon>Tracheophyta</taxon>
        <taxon>Spermatophyta</taxon>
        <taxon>Magnoliopsida</taxon>
        <taxon>Liliopsida</taxon>
        <taxon>Poales</taxon>
        <taxon>Poaceae</taxon>
        <taxon>PACMAD clade</taxon>
        <taxon>Panicoideae</taxon>
        <taxon>Panicodae</taxon>
        <taxon>Paniceae</taxon>
        <taxon>Anthephorinae</taxon>
        <taxon>Digitaria</taxon>
    </lineage>
</organism>
<dbReference type="PANTHER" id="PTHR32133:SF307">
    <property type="entry name" value="OS08G0299600 PROTEIN"/>
    <property type="match status" value="1"/>
</dbReference>
<evidence type="ECO:0000259" key="1">
    <source>
        <dbReference type="Pfam" id="PF00646"/>
    </source>
</evidence>
<dbReference type="AlphaFoldDB" id="A0A835BHV2"/>
<sequence length="378" mass="42137">MPPPPELTDDAITEILLRLPPDEPENLMRASLVCKPWLRILTDPGFRRRYSAFHRTPPVLGLLHACQVIGGGPPPSFNPTTAAPFTPYPYYRRPLDCHHGRVLLHANDDGWYLVVWDPVTGDRQRVPEAGINWLIYSAAVFCAVSGCDHIDCHGGPFRVVFITIEDYTDAVKATVYSSETDEMYFTLRWKNAIVKYNWSKNCISLIDPPSHTAYFVTLMEMGDNALGFACIEGSSLHLWSRKVGTEGTAEWMQCRVIELDGRIPGVKSKGGGHVVGSAEGADVIFVATDVGLVTFKLKSGRVTKVDDAQAYFSVLPYMSFYTPGTEGLLIRVKCSVGCMIMTKCWFRIVKTYKGYKADKFRNLGDTTGNEETSIGRYN</sequence>
<feature type="domain" description="F-box" evidence="1">
    <location>
        <begin position="6"/>
        <end position="48"/>
    </location>
</feature>
<accession>A0A835BHV2</accession>
<evidence type="ECO:0000313" key="3">
    <source>
        <dbReference type="Proteomes" id="UP000636709"/>
    </source>
</evidence>
<comment type="caution">
    <text evidence="2">The sequence shown here is derived from an EMBL/GenBank/DDBJ whole genome shotgun (WGS) entry which is preliminary data.</text>
</comment>
<keyword evidence="3" id="KW-1185">Reference proteome</keyword>
<dbReference type="SUPFAM" id="SSF81383">
    <property type="entry name" value="F-box domain"/>
    <property type="match status" value="1"/>
</dbReference>